<proteinExistence type="predicted"/>
<dbReference type="Gene3D" id="3.80.10.10">
    <property type="entry name" value="Ribonuclease Inhibitor"/>
    <property type="match status" value="1"/>
</dbReference>
<reference evidence="1 2" key="1">
    <citation type="journal article" date="2019" name="Nat. Med.">
        <title>A library of human gut bacterial isolates paired with longitudinal multiomics data enables mechanistic microbiome research.</title>
        <authorList>
            <person name="Poyet M."/>
            <person name="Groussin M."/>
            <person name="Gibbons S.M."/>
            <person name="Avila-Pacheco J."/>
            <person name="Jiang X."/>
            <person name="Kearney S.M."/>
            <person name="Perrotta A.R."/>
            <person name="Berdy B."/>
            <person name="Zhao S."/>
            <person name="Lieberman T.D."/>
            <person name="Swanson P.K."/>
            <person name="Smith M."/>
            <person name="Roesemann S."/>
            <person name="Alexander J.E."/>
            <person name="Rich S.A."/>
            <person name="Livny J."/>
            <person name="Vlamakis H."/>
            <person name="Clish C."/>
            <person name="Bullock K."/>
            <person name="Deik A."/>
            <person name="Scott J."/>
            <person name="Pierce K.A."/>
            <person name="Xavier R.J."/>
            <person name="Alm E.J."/>
        </authorList>
    </citation>
    <scope>NUCLEOTIDE SEQUENCE [LARGE SCALE GENOMIC DNA]</scope>
    <source>
        <strain evidence="1 2">BIOML-A8</strain>
    </source>
</reference>
<dbReference type="AlphaFoldDB" id="A0A6L3JWW9"/>
<accession>A0A6L3JWW9</accession>
<protein>
    <recommendedName>
        <fullName evidence="3">Leucine-rich repeat domain-containing protein</fullName>
    </recommendedName>
</protein>
<organism evidence="1 2">
    <name type="scientific">Bacteroides cellulosilyticus</name>
    <dbReference type="NCBI Taxonomy" id="246787"/>
    <lineage>
        <taxon>Bacteria</taxon>
        <taxon>Pseudomonadati</taxon>
        <taxon>Bacteroidota</taxon>
        <taxon>Bacteroidia</taxon>
        <taxon>Bacteroidales</taxon>
        <taxon>Bacteroidaceae</taxon>
        <taxon>Bacteroides</taxon>
    </lineage>
</organism>
<comment type="caution">
    <text evidence="1">The sequence shown here is derived from an EMBL/GenBank/DDBJ whole genome shotgun (WGS) entry which is preliminary data.</text>
</comment>
<evidence type="ECO:0000313" key="2">
    <source>
        <dbReference type="Proteomes" id="UP000482653"/>
    </source>
</evidence>
<gene>
    <name evidence="1" type="ORF">F2Y87_18765</name>
</gene>
<dbReference type="SUPFAM" id="SSF52058">
    <property type="entry name" value="L domain-like"/>
    <property type="match status" value="1"/>
</dbReference>
<dbReference type="EMBL" id="VVYX01000024">
    <property type="protein sequence ID" value="KAA5416439.1"/>
    <property type="molecule type" value="Genomic_DNA"/>
</dbReference>
<dbReference type="InterPro" id="IPR032675">
    <property type="entry name" value="LRR_dom_sf"/>
</dbReference>
<dbReference type="Proteomes" id="UP000482653">
    <property type="component" value="Unassembled WGS sequence"/>
</dbReference>
<sequence length="277" mass="32130">MEKVNDERDILKQYLQKVFRIDYSIKENDIVKSLGTKISLISNECSLPLDIRSLFIPPNNSDIIPQIIWHIQEIEYLSVSSQLLAKIYKINKLKELKVLVINQGNFKVPDNFILNNLELISTEGELFFRPMNFPSLKAIRCKYNDKILDELIFVKKIVSVAFNSVNTNIFSKINNIIGLKSLYINRGRLSNICDISCIKSLQKLSLMNLSKLNDLYPIVELKELKELQIGYCNHIHQWDFLLELKQLEYLSIPFSSTKYMPSEKILSSLRDKGVIII</sequence>
<dbReference type="RefSeq" id="WP_149947629.1">
    <property type="nucleotide sequence ID" value="NZ_VVYX01000024.1"/>
</dbReference>
<evidence type="ECO:0008006" key="3">
    <source>
        <dbReference type="Google" id="ProtNLM"/>
    </source>
</evidence>
<evidence type="ECO:0000313" key="1">
    <source>
        <dbReference type="EMBL" id="KAA5416439.1"/>
    </source>
</evidence>
<name>A0A6L3JWW9_9BACE</name>